<sequence>MTSQKQKIGNWLKNSITAKMITVGFLILILLIPLSFVGDLIRERGYRQSEVIEEINTKWGKEVVIYGPILKVPYQTYIEEKVFDEETKTFLKTLKAQKNNAYFFPGELNIDSKVKTQPLERGIYESVVYTAMLKMDGKFINPDFSRKEISKEDILWDKATLLFKTSNLKGIRNTIQVKLGEEAYDLKPKFDNSFMNTLESGFLKNLDEPQNQSLVFKSSLEVNGSHNLQFVPIGRETQVFMKSNWHSPSFNGNFLPDTEGKKISPDGFEAKWKVLETNRRFGQSFFDTLPDLSQFSFGTAFLVPVDDYQKTSRTSKYGLMIIGLTLLVFLLIQISSKIGIHPFQYLMIGLALVMFYTLLISISEHKNYLFAYLVSATAVVSLITLYSRSILKNLKFTLLIFGSMFSLYTFIFVIIQLEDYALLVGSIGLFIILGIIMFTSRKIDWTSTQQVD</sequence>
<keyword evidence="3" id="KW-1185">Reference proteome</keyword>
<keyword evidence="1" id="KW-1133">Transmembrane helix</keyword>
<feature type="transmembrane region" description="Helical" evidence="1">
    <location>
        <begin position="317"/>
        <end position="336"/>
    </location>
</feature>
<evidence type="ECO:0000313" key="3">
    <source>
        <dbReference type="Proteomes" id="UP000248536"/>
    </source>
</evidence>
<evidence type="ECO:0000256" key="1">
    <source>
        <dbReference type="SAM" id="Phobius"/>
    </source>
</evidence>
<dbReference type="Proteomes" id="UP000248536">
    <property type="component" value="Chromosome"/>
</dbReference>
<dbReference type="PIRSF" id="PIRSF004548">
    <property type="entry name" value="CreD"/>
    <property type="match status" value="1"/>
</dbReference>
<evidence type="ECO:0000313" key="2">
    <source>
        <dbReference type="EMBL" id="AWX43596.1"/>
    </source>
</evidence>
<dbReference type="PANTHER" id="PTHR30092:SF0">
    <property type="entry name" value="INNER MEMBRANE PROTEIN CRED"/>
    <property type="match status" value="1"/>
</dbReference>
<feature type="transmembrane region" description="Helical" evidence="1">
    <location>
        <begin position="421"/>
        <end position="439"/>
    </location>
</feature>
<dbReference type="InterPro" id="IPR010364">
    <property type="entry name" value="Uncharacterised_IM_CreD"/>
</dbReference>
<feature type="transmembrane region" description="Helical" evidence="1">
    <location>
        <begin position="343"/>
        <end position="362"/>
    </location>
</feature>
<dbReference type="RefSeq" id="WP_112377160.1">
    <property type="nucleotide sequence ID" value="NZ_CP030104.1"/>
</dbReference>
<dbReference type="AlphaFoldDB" id="A0A2Z4LP56"/>
<protein>
    <submittedName>
        <fullName evidence="2">Inner membrane protein CreD</fullName>
    </submittedName>
</protein>
<keyword evidence="1" id="KW-0472">Membrane</keyword>
<dbReference type="OrthoDB" id="9791851at2"/>
<name>A0A2Z4LP56_9FLAO</name>
<dbReference type="NCBIfam" id="NF008712">
    <property type="entry name" value="PRK11715.1-1"/>
    <property type="match status" value="1"/>
</dbReference>
<gene>
    <name evidence="2" type="ORF">HME9304_00587</name>
</gene>
<reference evidence="2 3" key="1">
    <citation type="submission" date="2018-06" db="EMBL/GenBank/DDBJ databases">
        <title>Spongiibacterium sp. HME9304 Genome sequencing and assembly.</title>
        <authorList>
            <person name="Kang H."/>
            <person name="Kim H."/>
            <person name="Joh K."/>
        </authorList>
    </citation>
    <scope>NUCLEOTIDE SEQUENCE [LARGE SCALE GENOMIC DNA]</scope>
    <source>
        <strain evidence="2 3">HME9304</strain>
    </source>
</reference>
<feature type="transmembrane region" description="Helical" evidence="1">
    <location>
        <begin position="21"/>
        <end position="41"/>
    </location>
</feature>
<dbReference type="GO" id="GO:0005886">
    <property type="term" value="C:plasma membrane"/>
    <property type="evidence" value="ECO:0007669"/>
    <property type="project" value="TreeGrafter"/>
</dbReference>
<proteinExistence type="predicted"/>
<feature type="transmembrane region" description="Helical" evidence="1">
    <location>
        <begin position="368"/>
        <end position="386"/>
    </location>
</feature>
<keyword evidence="1" id="KW-0812">Transmembrane</keyword>
<dbReference type="KEGG" id="spon:HME9304_00587"/>
<feature type="transmembrane region" description="Helical" evidence="1">
    <location>
        <begin position="398"/>
        <end position="415"/>
    </location>
</feature>
<dbReference type="PANTHER" id="PTHR30092">
    <property type="entry name" value="INNER MEMBRANE PROTEIN CRED"/>
    <property type="match status" value="1"/>
</dbReference>
<dbReference type="EMBL" id="CP030104">
    <property type="protein sequence ID" value="AWX43596.1"/>
    <property type="molecule type" value="Genomic_DNA"/>
</dbReference>
<accession>A0A2Z4LP56</accession>
<dbReference type="Pfam" id="PF06123">
    <property type="entry name" value="CreD"/>
    <property type="match status" value="1"/>
</dbReference>
<organism evidence="2 3">
    <name type="scientific">Flagellimonas maritima</name>
    <dbReference type="NCBI Taxonomy" id="1383885"/>
    <lineage>
        <taxon>Bacteria</taxon>
        <taxon>Pseudomonadati</taxon>
        <taxon>Bacteroidota</taxon>
        <taxon>Flavobacteriia</taxon>
        <taxon>Flavobacteriales</taxon>
        <taxon>Flavobacteriaceae</taxon>
        <taxon>Flagellimonas</taxon>
    </lineage>
</organism>